<reference evidence="1 2" key="1">
    <citation type="journal article" date="2014" name="Genome Announc.">
        <title>Draft Genome Sequences of a Phylogenetically Diverse Suite of Pseudomonas syringae Strains from Multiple Source Populations.</title>
        <authorList>
            <person name="Baltrus D.A."/>
            <person name="Yourstone S."/>
            <person name="Lind A."/>
            <person name="Guilbaud C."/>
            <person name="Sands D.C."/>
            <person name="Jones C.D."/>
            <person name="Morris C.E."/>
            <person name="Dangl J.L."/>
        </authorList>
    </citation>
    <scope>NUCLEOTIDE SEQUENCE [LARGE SCALE GENOMIC DNA]</scope>
    <source>
        <strain evidence="1 2">CC1524</strain>
    </source>
</reference>
<accession>A0ABX6HAH3</accession>
<evidence type="ECO:0000313" key="1">
    <source>
        <dbReference type="EMBL" id="QHF02413.1"/>
    </source>
</evidence>
<protein>
    <submittedName>
        <fullName evidence="1">Uncharacterized protein</fullName>
    </submittedName>
</protein>
<name>A0ABX6HAH3_9PSED</name>
<sequence>MHQTSEITVVLKAREGEHIGDLAPFLQVGSTVMIGRGGAEISALSTGDKVGYAEQLENQIVAAEQDPAPALRRLVSEVPGLYLTVSEEIKQQALRDGDDEEEAEEKAGQALRVLVMFKQRLEQTLEPDLLTTHLAGSLITENPEIAKTVENINDPVLSAADARRYRWLRDVALDTPRQDLALRDRHQNVLTDSDLDAEIDRAMQAYPRAWGQERQS</sequence>
<evidence type="ECO:0000313" key="2">
    <source>
        <dbReference type="Proteomes" id="UP000464644"/>
    </source>
</evidence>
<keyword evidence="2" id="KW-1185">Reference proteome</keyword>
<dbReference type="Proteomes" id="UP000464644">
    <property type="component" value="Chromosome"/>
</dbReference>
<proteinExistence type="predicted"/>
<dbReference type="EMBL" id="CP047265">
    <property type="protein sequence ID" value="QHF02413.1"/>
    <property type="molecule type" value="Genomic_DNA"/>
</dbReference>
<organism evidence="1 2">
    <name type="scientific">Pseudomonas asturiensis</name>
    <dbReference type="NCBI Taxonomy" id="1190415"/>
    <lineage>
        <taxon>Bacteria</taxon>
        <taxon>Pseudomonadati</taxon>
        <taxon>Pseudomonadota</taxon>
        <taxon>Gammaproteobacteria</taxon>
        <taxon>Pseudomonadales</taxon>
        <taxon>Pseudomonadaceae</taxon>
        <taxon>Pseudomonas</taxon>
    </lineage>
</organism>
<gene>
    <name evidence="1" type="ORF">N015_08310</name>
</gene>
<dbReference type="RefSeq" id="WP_024688050.1">
    <property type="nucleotide sequence ID" value="NZ_CP047265.1"/>
</dbReference>